<name>A0AAW0JUA3_MYOGA</name>
<dbReference type="AlphaFoldDB" id="A0AAW0JUA3"/>
<dbReference type="GO" id="GO:0003735">
    <property type="term" value="F:structural constituent of ribosome"/>
    <property type="evidence" value="ECO:0007669"/>
    <property type="project" value="InterPro"/>
</dbReference>
<evidence type="ECO:0000256" key="2">
    <source>
        <dbReference type="ARBA" id="ARBA00023274"/>
    </source>
</evidence>
<evidence type="ECO:0000256" key="5">
    <source>
        <dbReference type="ARBA" id="ARBA00046388"/>
    </source>
</evidence>
<dbReference type="InterPro" id="IPR008991">
    <property type="entry name" value="Translation_prot_SH3-like_sf"/>
</dbReference>
<dbReference type="EMBL" id="JBBHLL010000018">
    <property type="protein sequence ID" value="KAK7830353.1"/>
    <property type="molecule type" value="Genomic_DNA"/>
</dbReference>
<organism evidence="7 8">
    <name type="scientific">Myodes glareolus</name>
    <name type="common">Bank vole</name>
    <name type="synonym">Clethrionomys glareolus</name>
    <dbReference type="NCBI Taxonomy" id="447135"/>
    <lineage>
        <taxon>Eukaryota</taxon>
        <taxon>Metazoa</taxon>
        <taxon>Chordata</taxon>
        <taxon>Craniata</taxon>
        <taxon>Vertebrata</taxon>
        <taxon>Euteleostomi</taxon>
        <taxon>Mammalia</taxon>
        <taxon>Eutheria</taxon>
        <taxon>Euarchontoglires</taxon>
        <taxon>Glires</taxon>
        <taxon>Rodentia</taxon>
        <taxon>Myomorpha</taxon>
        <taxon>Muroidea</taxon>
        <taxon>Cricetidae</taxon>
        <taxon>Arvicolinae</taxon>
        <taxon>Myodes</taxon>
    </lineage>
</organism>
<dbReference type="GO" id="GO:0003723">
    <property type="term" value="F:RNA binding"/>
    <property type="evidence" value="ECO:0007669"/>
    <property type="project" value="TreeGrafter"/>
</dbReference>
<evidence type="ECO:0000313" key="8">
    <source>
        <dbReference type="Proteomes" id="UP001488838"/>
    </source>
</evidence>
<dbReference type="GO" id="GO:0002181">
    <property type="term" value="P:cytoplasmic translation"/>
    <property type="evidence" value="ECO:0007669"/>
    <property type="project" value="TreeGrafter"/>
</dbReference>
<dbReference type="GO" id="GO:0022625">
    <property type="term" value="C:cytosolic large ribosomal subunit"/>
    <property type="evidence" value="ECO:0007669"/>
    <property type="project" value="TreeGrafter"/>
</dbReference>
<dbReference type="Pfam" id="PF01159">
    <property type="entry name" value="Ribosomal_L6e"/>
    <property type="match status" value="1"/>
</dbReference>
<gene>
    <name evidence="7" type="ORF">U0070_018861</name>
</gene>
<dbReference type="SUPFAM" id="SSF50104">
    <property type="entry name" value="Translation proteins SH3-like domain"/>
    <property type="match status" value="1"/>
</dbReference>
<dbReference type="InterPro" id="IPR000915">
    <property type="entry name" value="60S_ribosomal_eL6"/>
</dbReference>
<evidence type="ECO:0000256" key="6">
    <source>
        <dbReference type="SAM" id="MobiDB-lite"/>
    </source>
</evidence>
<comment type="subunit">
    <text evidence="5">Component of the large ribosomal subunit. May bind IPO9 with low affinity.</text>
</comment>
<evidence type="ECO:0000256" key="4">
    <source>
        <dbReference type="ARBA" id="ARBA00035351"/>
    </source>
</evidence>
<sequence>MVIPPVVKLQNMPRYYPTEYVPRKLLSHDKKPLSQYVRRLHASITPGTVLIIPSRCLRSKRVVFLKQLGSGLLLVTGPLALNRVLLQRTPEKFVIATSKILAISKVKIPKHLTDTSRGSSCASPGTRRQRSLTQREKYEITEQRKADQKTVDSQILPKIRAVPQLQGSLRSQFSLTNGM</sequence>
<keyword evidence="2" id="KW-0687">Ribonucleoprotein</keyword>
<dbReference type="GO" id="GO:0000027">
    <property type="term" value="P:ribosomal large subunit assembly"/>
    <property type="evidence" value="ECO:0007669"/>
    <property type="project" value="TreeGrafter"/>
</dbReference>
<evidence type="ECO:0000256" key="3">
    <source>
        <dbReference type="ARBA" id="ARBA00035233"/>
    </source>
</evidence>
<dbReference type="Proteomes" id="UP001488838">
    <property type="component" value="Unassembled WGS sequence"/>
</dbReference>
<evidence type="ECO:0000313" key="7">
    <source>
        <dbReference type="EMBL" id="KAK7830353.1"/>
    </source>
</evidence>
<keyword evidence="8" id="KW-1185">Reference proteome</keyword>
<dbReference type="PANTHER" id="PTHR10715">
    <property type="entry name" value="60S RIBOSOMAL PROTEIN L6"/>
    <property type="match status" value="1"/>
</dbReference>
<feature type="region of interest" description="Disordered" evidence="6">
    <location>
        <begin position="113"/>
        <end position="133"/>
    </location>
</feature>
<reference evidence="7 8" key="1">
    <citation type="journal article" date="2023" name="bioRxiv">
        <title>Conserved and derived expression patterns and positive selection on dental genes reveal complex evolutionary context of ever-growing rodent molars.</title>
        <authorList>
            <person name="Calamari Z.T."/>
            <person name="Song A."/>
            <person name="Cohen E."/>
            <person name="Akter M."/>
            <person name="Roy R.D."/>
            <person name="Hallikas O."/>
            <person name="Christensen M.M."/>
            <person name="Li P."/>
            <person name="Marangoni P."/>
            <person name="Jernvall J."/>
            <person name="Klein O.D."/>
        </authorList>
    </citation>
    <scope>NUCLEOTIDE SEQUENCE [LARGE SCALE GENOMIC DNA]</scope>
    <source>
        <strain evidence="7">V071</strain>
    </source>
</reference>
<dbReference type="CDD" id="cd13156">
    <property type="entry name" value="KOW_RPL6"/>
    <property type="match status" value="1"/>
</dbReference>
<protein>
    <recommendedName>
        <fullName evidence="3">Large ribosomal subunit protein eL6</fullName>
    </recommendedName>
    <alternativeName>
        <fullName evidence="4">60S ribosomal protein L6</fullName>
    </alternativeName>
</protein>
<accession>A0AAW0JUA3</accession>
<evidence type="ECO:0000256" key="1">
    <source>
        <dbReference type="ARBA" id="ARBA00022980"/>
    </source>
</evidence>
<keyword evidence="1" id="KW-0689">Ribosomal protein</keyword>
<proteinExistence type="predicted"/>
<comment type="caution">
    <text evidence="7">The sequence shown here is derived from an EMBL/GenBank/DDBJ whole genome shotgun (WGS) entry which is preliminary data.</text>
</comment>
<dbReference type="PANTHER" id="PTHR10715:SF0">
    <property type="entry name" value="LARGE RIBOSOMAL SUBUNIT PROTEIN EL6"/>
    <property type="match status" value="1"/>
</dbReference>
<dbReference type="InterPro" id="IPR041997">
    <property type="entry name" value="Ribosomal_eL6_KOW"/>
</dbReference>